<evidence type="ECO:0000259" key="1">
    <source>
        <dbReference type="PROSITE" id="PS50994"/>
    </source>
</evidence>
<keyword evidence="3" id="KW-1185">Reference proteome</keyword>
<gene>
    <name evidence="2" type="ORF">ACFSR9_03890</name>
</gene>
<name>A0ABW5P182_9DEIO</name>
<evidence type="ECO:0000313" key="3">
    <source>
        <dbReference type="Proteomes" id="UP001597475"/>
    </source>
</evidence>
<dbReference type="Proteomes" id="UP001597475">
    <property type="component" value="Unassembled WGS sequence"/>
</dbReference>
<feature type="domain" description="Integrase catalytic" evidence="1">
    <location>
        <begin position="1"/>
        <end position="85"/>
    </location>
</feature>
<comment type="caution">
    <text evidence="2">The sequence shown here is derived from an EMBL/GenBank/DDBJ whole genome shotgun (WGS) entry which is preliminary data.</text>
</comment>
<dbReference type="Gene3D" id="3.30.420.10">
    <property type="entry name" value="Ribonuclease H-like superfamily/Ribonuclease H"/>
    <property type="match status" value="1"/>
</dbReference>
<accession>A0ABW5P182</accession>
<organism evidence="2 3">
    <name type="scientific">Deinococcus taklimakanensis</name>
    <dbReference type="NCBI Taxonomy" id="536443"/>
    <lineage>
        <taxon>Bacteria</taxon>
        <taxon>Thermotogati</taxon>
        <taxon>Deinococcota</taxon>
        <taxon>Deinococci</taxon>
        <taxon>Deinococcales</taxon>
        <taxon>Deinococcaceae</taxon>
        <taxon>Deinococcus</taxon>
    </lineage>
</organism>
<reference evidence="3" key="1">
    <citation type="journal article" date="2019" name="Int. J. Syst. Evol. Microbiol.">
        <title>The Global Catalogue of Microorganisms (GCM) 10K type strain sequencing project: providing services to taxonomists for standard genome sequencing and annotation.</title>
        <authorList>
            <consortium name="The Broad Institute Genomics Platform"/>
            <consortium name="The Broad Institute Genome Sequencing Center for Infectious Disease"/>
            <person name="Wu L."/>
            <person name="Ma J."/>
        </authorList>
    </citation>
    <scope>NUCLEOTIDE SEQUENCE [LARGE SCALE GENOMIC DNA]</scope>
    <source>
        <strain evidence="3">KCTC 33842</strain>
    </source>
</reference>
<sequence>MLNIHVVRSLSARSAVTALRGGIDELKKLGIEEPVVVMSDGGSDFTAHEFGAACDEVGTWVRAKVSQKGGMGILERVNRTLKYEF</sequence>
<dbReference type="InterPro" id="IPR012337">
    <property type="entry name" value="RNaseH-like_sf"/>
</dbReference>
<evidence type="ECO:0000313" key="2">
    <source>
        <dbReference type="EMBL" id="MFD2608583.1"/>
    </source>
</evidence>
<dbReference type="InterPro" id="IPR001584">
    <property type="entry name" value="Integrase_cat-core"/>
</dbReference>
<proteinExistence type="predicted"/>
<dbReference type="InterPro" id="IPR036397">
    <property type="entry name" value="RNaseH_sf"/>
</dbReference>
<dbReference type="SUPFAM" id="SSF53098">
    <property type="entry name" value="Ribonuclease H-like"/>
    <property type="match status" value="1"/>
</dbReference>
<dbReference type="PROSITE" id="PS50994">
    <property type="entry name" value="INTEGRASE"/>
    <property type="match status" value="1"/>
</dbReference>
<protein>
    <submittedName>
        <fullName evidence="2">Integrase</fullName>
    </submittedName>
</protein>
<feature type="non-terminal residue" evidence="2">
    <location>
        <position position="85"/>
    </location>
</feature>
<dbReference type="EMBL" id="JBHUMK010000013">
    <property type="protein sequence ID" value="MFD2608583.1"/>
    <property type="molecule type" value="Genomic_DNA"/>
</dbReference>